<name>A0A8J8NJS1_HALGN</name>
<keyword evidence="2" id="KW-1185">Reference proteome</keyword>
<gene>
    <name evidence="1" type="ORF">FGO68_gene16013</name>
</gene>
<protein>
    <submittedName>
        <fullName evidence="1">Uncharacterized protein</fullName>
    </submittedName>
</protein>
<proteinExistence type="predicted"/>
<accession>A0A8J8NJS1</accession>
<dbReference type="Proteomes" id="UP000785679">
    <property type="component" value="Unassembled WGS sequence"/>
</dbReference>
<dbReference type="AlphaFoldDB" id="A0A8J8NJS1"/>
<comment type="caution">
    <text evidence="1">The sequence shown here is derived from an EMBL/GenBank/DDBJ whole genome shotgun (WGS) entry which is preliminary data.</text>
</comment>
<evidence type="ECO:0000313" key="2">
    <source>
        <dbReference type="Proteomes" id="UP000785679"/>
    </source>
</evidence>
<sequence length="192" mass="22333">MVSLPHYAQRFNACNFVLPWGPIHHPFVFKLHLLKAWGCHLNDEFRQFEGSVWLWVYSCDDSVELSEGNATLAKDQTAIILMSFEMACQVIHCFFNSIHLRRCKLLIRIVRGFIIMFPSSDIKPALIWWLYSPIDPSFPRWLVCIEQTLGHVKVHYMGEELLKIFRLDLHNLRVVVVAMQAEDAKLSQGYGD</sequence>
<reference evidence="1" key="1">
    <citation type="submission" date="2019-06" db="EMBL/GenBank/DDBJ databases">
        <authorList>
            <person name="Zheng W."/>
        </authorList>
    </citation>
    <scope>NUCLEOTIDE SEQUENCE</scope>
    <source>
        <strain evidence="1">QDHG01</strain>
    </source>
</reference>
<evidence type="ECO:0000313" key="1">
    <source>
        <dbReference type="EMBL" id="TNV75989.1"/>
    </source>
</evidence>
<dbReference type="EMBL" id="RRYP01014415">
    <property type="protein sequence ID" value="TNV75989.1"/>
    <property type="molecule type" value="Genomic_DNA"/>
</dbReference>
<organism evidence="1 2">
    <name type="scientific">Halteria grandinella</name>
    <dbReference type="NCBI Taxonomy" id="5974"/>
    <lineage>
        <taxon>Eukaryota</taxon>
        <taxon>Sar</taxon>
        <taxon>Alveolata</taxon>
        <taxon>Ciliophora</taxon>
        <taxon>Intramacronucleata</taxon>
        <taxon>Spirotrichea</taxon>
        <taxon>Stichotrichia</taxon>
        <taxon>Sporadotrichida</taxon>
        <taxon>Halteriidae</taxon>
        <taxon>Halteria</taxon>
    </lineage>
</organism>